<feature type="domain" description="HTH araC/xylS-type" evidence="4">
    <location>
        <begin position="171"/>
        <end position="269"/>
    </location>
</feature>
<dbReference type="GO" id="GO:0043565">
    <property type="term" value="F:sequence-specific DNA binding"/>
    <property type="evidence" value="ECO:0007669"/>
    <property type="project" value="InterPro"/>
</dbReference>
<comment type="caution">
    <text evidence="5">The sequence shown here is derived from an EMBL/GenBank/DDBJ whole genome shotgun (WGS) entry which is preliminary data.</text>
</comment>
<dbReference type="PROSITE" id="PS01124">
    <property type="entry name" value="HTH_ARAC_FAMILY_2"/>
    <property type="match status" value="1"/>
</dbReference>
<name>A0A3S0ACG9_9BACL</name>
<keyword evidence="2" id="KW-0238">DNA-binding</keyword>
<keyword evidence="1" id="KW-0805">Transcription regulation</keyword>
<evidence type="ECO:0000259" key="4">
    <source>
        <dbReference type="PROSITE" id="PS01124"/>
    </source>
</evidence>
<evidence type="ECO:0000313" key="6">
    <source>
        <dbReference type="Proteomes" id="UP000276128"/>
    </source>
</evidence>
<dbReference type="InterPro" id="IPR018060">
    <property type="entry name" value="HTH_AraC"/>
</dbReference>
<dbReference type="Gene3D" id="1.10.10.60">
    <property type="entry name" value="Homeodomain-like"/>
    <property type="match status" value="2"/>
</dbReference>
<dbReference type="PANTHER" id="PTHR43280">
    <property type="entry name" value="ARAC-FAMILY TRANSCRIPTIONAL REGULATOR"/>
    <property type="match status" value="1"/>
</dbReference>
<dbReference type="InterPro" id="IPR014710">
    <property type="entry name" value="RmlC-like_jellyroll"/>
</dbReference>
<evidence type="ECO:0000256" key="2">
    <source>
        <dbReference type="ARBA" id="ARBA00023125"/>
    </source>
</evidence>
<dbReference type="InterPro" id="IPR009057">
    <property type="entry name" value="Homeodomain-like_sf"/>
</dbReference>
<proteinExistence type="predicted"/>
<dbReference type="InterPro" id="IPR003313">
    <property type="entry name" value="AraC-bd"/>
</dbReference>
<accession>A0A3S0ACG9</accession>
<dbReference type="AlphaFoldDB" id="A0A3S0ACG9"/>
<dbReference type="InterPro" id="IPR037923">
    <property type="entry name" value="HTH-like"/>
</dbReference>
<dbReference type="SMART" id="SM00342">
    <property type="entry name" value="HTH_ARAC"/>
    <property type="match status" value="1"/>
</dbReference>
<gene>
    <name evidence="5" type="ORF">EJQ19_11160</name>
</gene>
<dbReference type="InterPro" id="IPR020449">
    <property type="entry name" value="Tscrpt_reg_AraC-type_HTH"/>
</dbReference>
<dbReference type="PROSITE" id="PS00041">
    <property type="entry name" value="HTH_ARAC_FAMILY_1"/>
    <property type="match status" value="1"/>
</dbReference>
<dbReference type="EMBL" id="RXHU01000027">
    <property type="protein sequence ID" value="RTE09792.1"/>
    <property type="molecule type" value="Genomic_DNA"/>
</dbReference>
<dbReference type="SUPFAM" id="SSF51215">
    <property type="entry name" value="Regulatory protein AraC"/>
    <property type="match status" value="1"/>
</dbReference>
<dbReference type="PRINTS" id="PR00032">
    <property type="entry name" value="HTHARAC"/>
</dbReference>
<evidence type="ECO:0000256" key="3">
    <source>
        <dbReference type="ARBA" id="ARBA00023163"/>
    </source>
</evidence>
<evidence type="ECO:0000313" key="5">
    <source>
        <dbReference type="EMBL" id="RTE09792.1"/>
    </source>
</evidence>
<evidence type="ECO:0000256" key="1">
    <source>
        <dbReference type="ARBA" id="ARBA00023015"/>
    </source>
</evidence>
<keyword evidence="6" id="KW-1185">Reference proteome</keyword>
<dbReference type="OrthoDB" id="9791615at2"/>
<dbReference type="SUPFAM" id="SSF46689">
    <property type="entry name" value="Homeodomain-like"/>
    <property type="match status" value="2"/>
</dbReference>
<dbReference type="InterPro" id="IPR018062">
    <property type="entry name" value="HTH_AraC-typ_CS"/>
</dbReference>
<dbReference type="Pfam" id="PF12833">
    <property type="entry name" value="HTH_18"/>
    <property type="match status" value="1"/>
</dbReference>
<dbReference type="GO" id="GO:0003700">
    <property type="term" value="F:DNA-binding transcription factor activity"/>
    <property type="evidence" value="ECO:0007669"/>
    <property type="project" value="InterPro"/>
</dbReference>
<dbReference type="RefSeq" id="WP_126141287.1">
    <property type="nucleotide sequence ID" value="NZ_RXHU01000027.1"/>
</dbReference>
<dbReference type="Pfam" id="PF02311">
    <property type="entry name" value="AraC_binding"/>
    <property type="match status" value="1"/>
</dbReference>
<sequence>MNSFQLMIESLAIRFLHIIQYTLDYRWGGSRRTLRHTVLWYVHRGSFHLEIGDTAYRCSDGQVCILPAGSLISFRAVSDELLLTSINFDAEVTMVSHRSWAQVINAPVRFEGTYRHLEPVLQEMLLHADKSVPYVHLLQQSALLRILYELLHTGTAGESVFAYTHADTRIHTIIHFLNAHPHRMPEIKELAELVQLSESHLRKLFIKQTGQAPLHFVHSLKIEQAKKQLTASSKPVSQIAYELGIDNANYFSRMFRLKTGLTPLQYRQQFGLWLND</sequence>
<protein>
    <submittedName>
        <fullName evidence="5">AraC family transcriptional regulator</fullName>
    </submittedName>
</protein>
<dbReference type="Proteomes" id="UP000276128">
    <property type="component" value="Unassembled WGS sequence"/>
</dbReference>
<keyword evidence="3" id="KW-0804">Transcription</keyword>
<dbReference type="PANTHER" id="PTHR43280:SF2">
    <property type="entry name" value="HTH-TYPE TRANSCRIPTIONAL REGULATOR EXSA"/>
    <property type="match status" value="1"/>
</dbReference>
<dbReference type="Gene3D" id="2.60.120.10">
    <property type="entry name" value="Jelly Rolls"/>
    <property type="match status" value="1"/>
</dbReference>
<reference evidence="5 6" key="1">
    <citation type="submission" date="2018-12" db="EMBL/GenBank/DDBJ databases">
        <title>Bacillus ochoae sp. nov., Paenibacillus whitsoniae sp. nov., Paenibacillus spiritus sp. nov. Isolated from the Mars Exploration Rover during spacecraft assembly.</title>
        <authorList>
            <person name="Seuylemezian A."/>
            <person name="Vaishampayan P."/>
        </authorList>
    </citation>
    <scope>NUCLEOTIDE SEQUENCE [LARGE SCALE GENOMIC DNA]</scope>
    <source>
        <strain evidence="5 6">MER 54</strain>
    </source>
</reference>
<organism evidence="5 6">
    <name type="scientific">Paenibacillus whitsoniae</name>
    <dbReference type="NCBI Taxonomy" id="2496558"/>
    <lineage>
        <taxon>Bacteria</taxon>
        <taxon>Bacillati</taxon>
        <taxon>Bacillota</taxon>
        <taxon>Bacilli</taxon>
        <taxon>Bacillales</taxon>
        <taxon>Paenibacillaceae</taxon>
        <taxon>Paenibacillus</taxon>
    </lineage>
</organism>